<feature type="transmembrane region" description="Helical" evidence="11">
    <location>
        <begin position="112"/>
        <end position="133"/>
    </location>
</feature>
<dbReference type="Pfam" id="PF00001">
    <property type="entry name" value="7tm_1"/>
    <property type="match status" value="1"/>
</dbReference>
<protein>
    <submittedName>
        <fullName evidence="13">Prostaglandin E2 receptor EP2 subtype</fullName>
    </submittedName>
</protein>
<evidence type="ECO:0000256" key="2">
    <source>
        <dbReference type="ARBA" id="ARBA00022475"/>
    </source>
</evidence>
<dbReference type="EMBL" id="OW240924">
    <property type="protein sequence ID" value="CAH2328985.1"/>
    <property type="molecule type" value="Genomic_DNA"/>
</dbReference>
<feature type="compositionally biased region" description="Basic and acidic residues" evidence="10">
    <location>
        <begin position="393"/>
        <end position="407"/>
    </location>
</feature>
<evidence type="ECO:0000256" key="1">
    <source>
        <dbReference type="ARBA" id="ARBA00004651"/>
    </source>
</evidence>
<dbReference type="InterPro" id="IPR000370">
    <property type="entry name" value="Prostglndn_IP_rcpt"/>
</dbReference>
<evidence type="ECO:0000313" key="14">
    <source>
        <dbReference type="Proteomes" id="UP001295444"/>
    </source>
</evidence>
<keyword evidence="5" id="KW-0297">G-protein coupled receptor</keyword>
<evidence type="ECO:0000313" key="13">
    <source>
        <dbReference type="EMBL" id="CAH2328985.1"/>
    </source>
</evidence>
<dbReference type="GO" id="GO:0005886">
    <property type="term" value="C:plasma membrane"/>
    <property type="evidence" value="ECO:0007669"/>
    <property type="project" value="UniProtKB-SubCell"/>
</dbReference>
<feature type="domain" description="G-protein coupled receptors family 1 profile" evidence="12">
    <location>
        <begin position="48"/>
        <end position="338"/>
    </location>
</feature>
<reference evidence="13" key="1">
    <citation type="submission" date="2022-03" db="EMBL/GenBank/DDBJ databases">
        <authorList>
            <person name="Alioto T."/>
            <person name="Alioto T."/>
            <person name="Gomez Garrido J."/>
        </authorList>
    </citation>
    <scope>NUCLEOTIDE SEQUENCE</scope>
</reference>
<evidence type="ECO:0000256" key="10">
    <source>
        <dbReference type="SAM" id="MobiDB-lite"/>
    </source>
</evidence>
<feature type="transmembrane region" description="Helical" evidence="11">
    <location>
        <begin position="153"/>
        <end position="174"/>
    </location>
</feature>
<name>A0AAD1WZH8_PELCU</name>
<dbReference type="PROSITE" id="PS50262">
    <property type="entry name" value="G_PROTEIN_RECEP_F1_2"/>
    <property type="match status" value="1"/>
</dbReference>
<sequence>VNGNGIPGGAAQLQDNSQEGKRGNLSTYLPTGESPAISAAMFAAGVLGNLIALVLLASRKKGVRGKCSLFLILVTGLVITDLLGTCMISPVVMVSYTQNLTLCALDTSVCSYFAFAMTFFSLVTMLVLFAMALERAFAIGHPYFYEKFIRKRCGLITFPVIYCFCCLFCLLPFMGIGEYVQYCPGTWCFINMRGDHGNGKTNNVYATLYATFLVILIVAVISCNLIVMVSLVRMHKRQKSRRMGSLMVNKKERMSMSEEIDHLILLSLMTITFAICSVPFAWADGNVAEELKRHGTARHGTRRVRAYINSFTSHSDDKLDLLALRFLSVNSIIDPWVFTILRPSVLRVIRYLLCCQIPRTSNMTDAPTLTTRISINKHNVIDMNYGSSQKKPLNMDEKSNQSHKTDI</sequence>
<dbReference type="Proteomes" id="UP001295444">
    <property type="component" value="Chromosome 13"/>
</dbReference>
<evidence type="ECO:0000256" key="4">
    <source>
        <dbReference type="ARBA" id="ARBA00022989"/>
    </source>
</evidence>
<keyword evidence="6 11" id="KW-0472">Membrane</keyword>
<evidence type="ECO:0000256" key="7">
    <source>
        <dbReference type="ARBA" id="ARBA00023170"/>
    </source>
</evidence>
<dbReference type="GO" id="GO:0006954">
    <property type="term" value="P:inflammatory response"/>
    <property type="evidence" value="ECO:0007669"/>
    <property type="project" value="TreeGrafter"/>
</dbReference>
<proteinExistence type="predicted"/>
<feature type="non-terminal residue" evidence="13">
    <location>
        <position position="1"/>
    </location>
</feature>
<feature type="transmembrane region" description="Helical" evidence="11">
    <location>
        <begin position="36"/>
        <end position="57"/>
    </location>
</feature>
<feature type="transmembrane region" description="Helical" evidence="11">
    <location>
        <begin position="263"/>
        <end position="283"/>
    </location>
</feature>
<dbReference type="GO" id="GO:0004957">
    <property type="term" value="F:prostaglandin E receptor activity"/>
    <property type="evidence" value="ECO:0007669"/>
    <property type="project" value="TreeGrafter"/>
</dbReference>
<evidence type="ECO:0000259" key="12">
    <source>
        <dbReference type="PROSITE" id="PS50262"/>
    </source>
</evidence>
<dbReference type="InterPro" id="IPR017452">
    <property type="entry name" value="GPCR_Rhodpsn_7TM"/>
</dbReference>
<evidence type="ECO:0000256" key="11">
    <source>
        <dbReference type="SAM" id="Phobius"/>
    </source>
</evidence>
<keyword evidence="14" id="KW-1185">Reference proteome</keyword>
<dbReference type="AlphaFoldDB" id="A0AAD1WZH8"/>
<evidence type="ECO:0000256" key="3">
    <source>
        <dbReference type="ARBA" id="ARBA00022692"/>
    </source>
</evidence>
<dbReference type="PANTHER" id="PTHR11866:SF8">
    <property type="entry name" value="PROSTAGLANDIN E2 RECEPTOR EP2 SUBTYPE"/>
    <property type="match status" value="1"/>
</dbReference>
<dbReference type="GO" id="GO:0007204">
    <property type="term" value="P:positive regulation of cytosolic calcium ion concentration"/>
    <property type="evidence" value="ECO:0007669"/>
    <property type="project" value="TreeGrafter"/>
</dbReference>
<evidence type="ECO:0000256" key="8">
    <source>
        <dbReference type="ARBA" id="ARBA00023180"/>
    </source>
</evidence>
<evidence type="ECO:0000256" key="6">
    <source>
        <dbReference type="ARBA" id="ARBA00023136"/>
    </source>
</evidence>
<gene>
    <name evidence="13" type="ORF">PECUL_23A004529</name>
</gene>
<dbReference type="Gene3D" id="1.20.1070.10">
    <property type="entry name" value="Rhodopsin 7-helix transmembrane proteins"/>
    <property type="match status" value="1"/>
</dbReference>
<keyword evidence="4 11" id="KW-1133">Transmembrane helix</keyword>
<keyword evidence="8" id="KW-0325">Glycoprotein</keyword>
<dbReference type="GO" id="GO:0007189">
    <property type="term" value="P:adenylate cyclase-activating G protein-coupled receptor signaling pathway"/>
    <property type="evidence" value="ECO:0007669"/>
    <property type="project" value="TreeGrafter"/>
</dbReference>
<dbReference type="PRINTS" id="PR01788">
    <property type="entry name" value="PROSTANOIDR"/>
</dbReference>
<feature type="transmembrane region" description="Helical" evidence="11">
    <location>
        <begin position="69"/>
        <end position="92"/>
    </location>
</feature>
<keyword evidence="9" id="KW-0807">Transducer</keyword>
<evidence type="ECO:0000256" key="9">
    <source>
        <dbReference type="ARBA" id="ARBA00023224"/>
    </source>
</evidence>
<accession>A0AAD1WZH8</accession>
<keyword evidence="2" id="KW-1003">Cell membrane</keyword>
<keyword evidence="7 13" id="KW-0675">Receptor</keyword>
<feature type="region of interest" description="Disordered" evidence="10">
    <location>
        <begin position="1"/>
        <end position="25"/>
    </location>
</feature>
<organism evidence="13 14">
    <name type="scientific">Pelobates cultripes</name>
    <name type="common">Western spadefoot toad</name>
    <dbReference type="NCBI Taxonomy" id="61616"/>
    <lineage>
        <taxon>Eukaryota</taxon>
        <taxon>Metazoa</taxon>
        <taxon>Chordata</taxon>
        <taxon>Craniata</taxon>
        <taxon>Vertebrata</taxon>
        <taxon>Euteleostomi</taxon>
        <taxon>Amphibia</taxon>
        <taxon>Batrachia</taxon>
        <taxon>Anura</taxon>
        <taxon>Pelobatoidea</taxon>
        <taxon>Pelobatidae</taxon>
        <taxon>Pelobates</taxon>
    </lineage>
</organism>
<feature type="region of interest" description="Disordered" evidence="10">
    <location>
        <begin position="385"/>
        <end position="407"/>
    </location>
</feature>
<dbReference type="PRINTS" id="PR00856">
    <property type="entry name" value="PRSTNOIDIPR"/>
</dbReference>
<dbReference type="PANTHER" id="PTHR11866">
    <property type="entry name" value="G-PROTEIN COUPLED RECEPTOR FAMILY 1 MEMBER"/>
    <property type="match status" value="1"/>
</dbReference>
<dbReference type="InterPro" id="IPR008365">
    <property type="entry name" value="Prostanoid_rcpt"/>
</dbReference>
<comment type="subcellular location">
    <subcellularLocation>
        <location evidence="1">Cell membrane</location>
        <topology evidence="1">Multi-pass membrane protein</topology>
    </subcellularLocation>
</comment>
<evidence type="ECO:0000256" key="5">
    <source>
        <dbReference type="ARBA" id="ARBA00023040"/>
    </source>
</evidence>
<dbReference type="GO" id="GO:0071380">
    <property type="term" value="P:cellular response to prostaglandin E stimulus"/>
    <property type="evidence" value="ECO:0007669"/>
    <property type="project" value="TreeGrafter"/>
</dbReference>
<dbReference type="SUPFAM" id="SSF81321">
    <property type="entry name" value="Family A G protein-coupled receptor-like"/>
    <property type="match status" value="1"/>
</dbReference>
<keyword evidence="3 11" id="KW-0812">Transmembrane</keyword>
<dbReference type="CDD" id="cd15139">
    <property type="entry name" value="7tmA_PGE2_EP2"/>
    <property type="match status" value="1"/>
</dbReference>
<feature type="transmembrane region" description="Helical" evidence="11">
    <location>
        <begin position="208"/>
        <end position="232"/>
    </location>
</feature>
<dbReference type="InterPro" id="IPR000276">
    <property type="entry name" value="GPCR_Rhodpsn"/>
</dbReference>